<dbReference type="AlphaFoldDB" id="A0A7I4FS23"/>
<feature type="domain" description="CRAL-TRIO" evidence="1">
    <location>
        <begin position="64"/>
        <end position="221"/>
    </location>
</feature>
<dbReference type="Proteomes" id="UP000006727">
    <property type="component" value="Chromosome 6"/>
</dbReference>
<dbReference type="InterPro" id="IPR036865">
    <property type="entry name" value="CRAL-TRIO_dom_sf"/>
</dbReference>
<dbReference type="Pfam" id="PF13716">
    <property type="entry name" value="CRAL_TRIO_2"/>
    <property type="match status" value="1"/>
</dbReference>
<evidence type="ECO:0000313" key="3">
    <source>
        <dbReference type="Proteomes" id="UP000006727"/>
    </source>
</evidence>
<dbReference type="PANTHER" id="PTHR48411">
    <property type="entry name" value="OS01G0948300 PROTEIN"/>
    <property type="match status" value="1"/>
</dbReference>
<proteinExistence type="predicted"/>
<dbReference type="PROSITE" id="PS50191">
    <property type="entry name" value="CRAL_TRIO"/>
    <property type="match status" value="1"/>
</dbReference>
<dbReference type="SUPFAM" id="SSF52087">
    <property type="entry name" value="CRAL/TRIO domain"/>
    <property type="match status" value="1"/>
</dbReference>
<dbReference type="InParanoid" id="A0A7I4FS23"/>
<dbReference type="CDD" id="cd00170">
    <property type="entry name" value="SEC14"/>
    <property type="match status" value="1"/>
</dbReference>
<reference evidence="2" key="3">
    <citation type="submission" date="2020-12" db="UniProtKB">
        <authorList>
            <consortium name="EnsemblPlants"/>
        </authorList>
    </citation>
    <scope>IDENTIFICATION</scope>
</reference>
<evidence type="ECO:0000313" key="2">
    <source>
        <dbReference type="EnsemblPlants" id="Pp3c6_21470V3.2"/>
    </source>
</evidence>
<gene>
    <name evidence="2" type="primary">LOC112283894</name>
</gene>
<reference evidence="2 3" key="2">
    <citation type="journal article" date="2018" name="Plant J.">
        <title>The Physcomitrella patens chromosome-scale assembly reveals moss genome structure and evolution.</title>
        <authorList>
            <person name="Lang D."/>
            <person name="Ullrich K.K."/>
            <person name="Murat F."/>
            <person name="Fuchs J."/>
            <person name="Jenkins J."/>
            <person name="Haas F.B."/>
            <person name="Piednoel M."/>
            <person name="Gundlach H."/>
            <person name="Van Bel M."/>
            <person name="Meyberg R."/>
            <person name="Vives C."/>
            <person name="Morata J."/>
            <person name="Symeonidi A."/>
            <person name="Hiss M."/>
            <person name="Muchero W."/>
            <person name="Kamisugi Y."/>
            <person name="Saleh O."/>
            <person name="Blanc G."/>
            <person name="Decker E.L."/>
            <person name="van Gessel N."/>
            <person name="Grimwood J."/>
            <person name="Hayes R.D."/>
            <person name="Graham S.W."/>
            <person name="Gunter L.E."/>
            <person name="McDaniel S.F."/>
            <person name="Hoernstein S.N.W."/>
            <person name="Larsson A."/>
            <person name="Li F.W."/>
            <person name="Perroud P.F."/>
            <person name="Phillips J."/>
            <person name="Ranjan P."/>
            <person name="Rokshar D.S."/>
            <person name="Rothfels C.J."/>
            <person name="Schneider L."/>
            <person name="Shu S."/>
            <person name="Stevenson D.W."/>
            <person name="Thummler F."/>
            <person name="Tillich M."/>
            <person name="Villarreal Aguilar J.C."/>
            <person name="Widiez T."/>
            <person name="Wong G.K."/>
            <person name="Wymore A."/>
            <person name="Zhang Y."/>
            <person name="Zimmer A.D."/>
            <person name="Quatrano R.S."/>
            <person name="Mayer K.F.X."/>
            <person name="Goodstein D."/>
            <person name="Casacuberta J.M."/>
            <person name="Vandepoele K."/>
            <person name="Reski R."/>
            <person name="Cuming A.C."/>
            <person name="Tuskan G.A."/>
            <person name="Maumus F."/>
            <person name="Salse J."/>
            <person name="Schmutz J."/>
            <person name="Rensing S.A."/>
        </authorList>
    </citation>
    <scope>NUCLEOTIDE SEQUENCE [LARGE SCALE GENOMIC DNA]</scope>
    <source>
        <strain evidence="2 3">cv. Gransden 2004</strain>
    </source>
</reference>
<dbReference type="Gene3D" id="3.40.525.10">
    <property type="entry name" value="CRAL-TRIO lipid binding domain"/>
    <property type="match status" value="1"/>
</dbReference>
<dbReference type="SMART" id="SM00516">
    <property type="entry name" value="SEC14"/>
    <property type="match status" value="1"/>
</dbReference>
<dbReference type="InterPro" id="IPR001251">
    <property type="entry name" value="CRAL-TRIO_dom"/>
</dbReference>
<dbReference type="PANTHER" id="PTHR48411:SF1">
    <property type="entry name" value="OS01G0948300 PROTEIN"/>
    <property type="match status" value="1"/>
</dbReference>
<dbReference type="EnsemblPlants" id="Pp3c6_21470V3.2">
    <property type="protein sequence ID" value="Pp3c6_21470V3.2"/>
    <property type="gene ID" value="Pp3c6_21470"/>
</dbReference>
<evidence type="ECO:0000259" key="1">
    <source>
        <dbReference type="PROSITE" id="PS50191"/>
    </source>
</evidence>
<dbReference type="EMBL" id="ABEU02000006">
    <property type="status" value="NOT_ANNOTATED_CDS"/>
    <property type="molecule type" value="Genomic_DNA"/>
</dbReference>
<reference evidence="2 3" key="1">
    <citation type="journal article" date="2008" name="Science">
        <title>The Physcomitrella genome reveals evolutionary insights into the conquest of land by plants.</title>
        <authorList>
            <person name="Rensing S."/>
            <person name="Lang D."/>
            <person name="Zimmer A."/>
            <person name="Terry A."/>
            <person name="Salamov A."/>
            <person name="Shapiro H."/>
            <person name="Nishiyama T."/>
            <person name="Perroud P.-F."/>
            <person name="Lindquist E."/>
            <person name="Kamisugi Y."/>
            <person name="Tanahashi T."/>
            <person name="Sakakibara K."/>
            <person name="Fujita T."/>
            <person name="Oishi K."/>
            <person name="Shin-I T."/>
            <person name="Kuroki Y."/>
            <person name="Toyoda A."/>
            <person name="Suzuki Y."/>
            <person name="Hashimoto A."/>
            <person name="Yamaguchi K."/>
            <person name="Sugano A."/>
            <person name="Kohara Y."/>
            <person name="Fujiyama A."/>
            <person name="Anterola A."/>
            <person name="Aoki S."/>
            <person name="Ashton N."/>
            <person name="Barbazuk W.B."/>
            <person name="Barker E."/>
            <person name="Bennetzen J."/>
            <person name="Bezanilla M."/>
            <person name="Blankenship R."/>
            <person name="Cho S.H."/>
            <person name="Dutcher S."/>
            <person name="Estelle M."/>
            <person name="Fawcett J.A."/>
            <person name="Gundlach H."/>
            <person name="Hanada K."/>
            <person name="Heyl A."/>
            <person name="Hicks K.A."/>
            <person name="Hugh J."/>
            <person name="Lohr M."/>
            <person name="Mayer K."/>
            <person name="Melkozernov A."/>
            <person name="Murata T."/>
            <person name="Nelson D."/>
            <person name="Pils B."/>
            <person name="Prigge M."/>
            <person name="Reiss B."/>
            <person name="Renner T."/>
            <person name="Rombauts S."/>
            <person name="Rushton P."/>
            <person name="Sanderfoot A."/>
            <person name="Schween G."/>
            <person name="Shiu S.-H."/>
            <person name="Stueber K."/>
            <person name="Theodoulou F.L."/>
            <person name="Tu H."/>
            <person name="Van de Peer Y."/>
            <person name="Verrier P.J."/>
            <person name="Waters E."/>
            <person name="Wood A."/>
            <person name="Yang L."/>
            <person name="Cove D."/>
            <person name="Cuming A."/>
            <person name="Hasebe M."/>
            <person name="Lucas S."/>
            <person name="Mishler D.B."/>
            <person name="Reski R."/>
            <person name="Grigoriev I."/>
            <person name="Quatrano R.S."/>
            <person name="Boore J.L."/>
        </authorList>
    </citation>
    <scope>NUCLEOTIDE SEQUENCE [LARGE SCALE GENOMIC DNA]</scope>
    <source>
        <strain evidence="2 3">cv. Gransden 2004</strain>
    </source>
</reference>
<dbReference type="FunCoup" id="A0A7I4FS23">
    <property type="interactions" value="655"/>
</dbReference>
<keyword evidence="3" id="KW-1185">Reference proteome</keyword>
<accession>A0A7I4FS23</accession>
<sequence length="251" mass="28978">MRKCSWLVSLRCIVLISTSLFGLKNVYIIFERFLVSIFGSDCHCSVLPPLTLTYPFCFSMSLVFSEDLEPLQILDLQGVDVLGRQVVRIVGKHLPAPAIDVEKLKVFVLHKLHHELKPGPYVVVYFHTAVQRNDNSPGLWALRDLYEILPKQLKHGLQAVYVVHPGLRFRLFLGTLGRFFLSEGFYSKLVYISRLEFLTEHVRESQVEIPEFVIDHDRELETRPLMDYGVEVDLTQNNSMPVGEYPRSPYR</sequence>
<organism evidence="2 3">
    <name type="scientific">Physcomitrium patens</name>
    <name type="common">Spreading-leaved earth moss</name>
    <name type="synonym">Physcomitrella patens</name>
    <dbReference type="NCBI Taxonomy" id="3218"/>
    <lineage>
        <taxon>Eukaryota</taxon>
        <taxon>Viridiplantae</taxon>
        <taxon>Streptophyta</taxon>
        <taxon>Embryophyta</taxon>
        <taxon>Bryophyta</taxon>
        <taxon>Bryophytina</taxon>
        <taxon>Bryopsida</taxon>
        <taxon>Funariidae</taxon>
        <taxon>Funariales</taxon>
        <taxon>Funariaceae</taxon>
        <taxon>Physcomitrium</taxon>
    </lineage>
</organism>
<protein>
    <recommendedName>
        <fullName evidence="1">CRAL-TRIO domain-containing protein</fullName>
    </recommendedName>
</protein>
<dbReference type="Gramene" id="Pp3c6_21470V3.2">
    <property type="protein sequence ID" value="Pp3c6_21470V3.2"/>
    <property type="gene ID" value="Pp3c6_21470"/>
</dbReference>
<name>A0A7I4FS23_PHYPA</name>